<dbReference type="AlphaFoldDB" id="A0A1M2VU19"/>
<proteinExistence type="predicted"/>
<dbReference type="EMBL" id="MNAD01000687">
    <property type="protein sequence ID" value="OJT11104.1"/>
    <property type="molecule type" value="Genomic_DNA"/>
</dbReference>
<protein>
    <submittedName>
        <fullName evidence="1">Uncharacterized protein</fullName>
    </submittedName>
</protein>
<evidence type="ECO:0000313" key="2">
    <source>
        <dbReference type="Proteomes" id="UP000184267"/>
    </source>
</evidence>
<name>A0A1M2VU19_TRAPU</name>
<comment type="caution">
    <text evidence="1">The sequence shown here is derived from an EMBL/GenBank/DDBJ whole genome shotgun (WGS) entry which is preliminary data.</text>
</comment>
<reference evidence="1 2" key="1">
    <citation type="submission" date="2016-10" db="EMBL/GenBank/DDBJ databases">
        <title>Genome sequence of the basidiomycete white-rot fungus Trametes pubescens.</title>
        <authorList>
            <person name="Makela M.R."/>
            <person name="Granchi Z."/>
            <person name="Peng M."/>
            <person name="De Vries R.P."/>
            <person name="Grigoriev I."/>
            <person name="Riley R."/>
            <person name="Hilden K."/>
        </authorList>
    </citation>
    <scope>NUCLEOTIDE SEQUENCE [LARGE SCALE GENOMIC DNA]</scope>
    <source>
        <strain evidence="1 2">FBCC735</strain>
    </source>
</reference>
<dbReference type="Proteomes" id="UP000184267">
    <property type="component" value="Unassembled WGS sequence"/>
</dbReference>
<dbReference type="OMA" id="FIFAERQ"/>
<accession>A0A1M2VU19</accession>
<evidence type="ECO:0000313" key="1">
    <source>
        <dbReference type="EMBL" id="OJT11104.1"/>
    </source>
</evidence>
<sequence length="181" mass="19101">MSSNIVLPDLPHYVQQRITALYGAKTTEAFDDAFDAFVSEHATIRVNGTEMSRADYKALLQGQTATDTSEGIAGIVTVGSIVSVPSKSKDLNAIGTGSVGISFDAEVFGRFFIFAERQSSTVASSLNVVVTKDVLPPPNPIGVRGGAFDGRRATVIDEVFTETANKITPPVVSVPPLQPAT</sequence>
<keyword evidence="2" id="KW-1185">Reference proteome</keyword>
<organism evidence="1 2">
    <name type="scientific">Trametes pubescens</name>
    <name type="common">White-rot fungus</name>
    <dbReference type="NCBI Taxonomy" id="154538"/>
    <lineage>
        <taxon>Eukaryota</taxon>
        <taxon>Fungi</taxon>
        <taxon>Dikarya</taxon>
        <taxon>Basidiomycota</taxon>
        <taxon>Agaricomycotina</taxon>
        <taxon>Agaricomycetes</taxon>
        <taxon>Polyporales</taxon>
        <taxon>Polyporaceae</taxon>
        <taxon>Trametes</taxon>
    </lineage>
</organism>
<gene>
    <name evidence="1" type="ORF">TRAPUB_12388</name>
</gene>
<dbReference type="OrthoDB" id="3188871at2759"/>